<reference evidence="2 3" key="1">
    <citation type="submission" date="2023-03" db="EMBL/GenBank/DDBJ databases">
        <title>High recombination rates correlate with genetic variation in Cardiocondyla obscurior ants.</title>
        <authorList>
            <person name="Errbii M."/>
        </authorList>
    </citation>
    <scope>NUCLEOTIDE SEQUENCE [LARGE SCALE GENOMIC DNA]</scope>
    <source>
        <strain evidence="2">Alpha-2009</strain>
        <tissue evidence="2">Whole body</tissue>
    </source>
</reference>
<feature type="compositionally biased region" description="Basic and acidic residues" evidence="1">
    <location>
        <begin position="165"/>
        <end position="176"/>
    </location>
</feature>
<name>A0AAW2F478_9HYME</name>
<evidence type="ECO:0000313" key="3">
    <source>
        <dbReference type="Proteomes" id="UP001430953"/>
    </source>
</evidence>
<dbReference type="AlphaFoldDB" id="A0AAW2F478"/>
<proteinExistence type="predicted"/>
<evidence type="ECO:0000313" key="2">
    <source>
        <dbReference type="EMBL" id="KAL0109439.1"/>
    </source>
</evidence>
<feature type="region of interest" description="Disordered" evidence="1">
    <location>
        <begin position="450"/>
        <end position="473"/>
    </location>
</feature>
<sequence>MSLLLNPTGAVYLNDDAADEDPYFSGNENDDYNFKYVPTNRFKYIIKDVRRQRCREEEENAWVAFVRQQELNGYDKSGIHSSVHSIKQLLDEGMRKADRELKQLETNIFLDGIKKDCGTNEDNKKRKPKVNNIRDLTLKKVPIMKDNGTGSTNLLLTIPEEDNSTYERKQESDKFKSYARKSRSSHTISRKGQSSRQLHHATNGAEYNSSPESVRCDGFRDGVIYVRPDPFTMRKILTMQRKVCELLDEITFRLGNISPPDGIKDLQKRQQCVAEFVVRFSRNYLYDLNRYVKDIQRHMCIISPRAIIKPNHRNLGLHMHAIEHKLVAAHQLLLQALVAYCKHIPSSIPKGHPGKLREMLQVVLDLKTMCDRLHLNYFDSGDTEVLSLGKEIESNCNVVLSKLKVQTNNDFVDSNKTSSMTSVTPNLTNKKRLKSKQLSNRLSMYNMDTKVSKNISKPKTSYHQKNKKYNTTDVKKISNELTSDQPYSSLATPSKDADQDKIKKHRMFAKNDDIKTMMDILPIDSDNGSNFEMQRKHNNAMLTRRISKVPKKWSDKNQKQSESIENIVKNTFTNNDDESVKRETAITEEHLSNLVPIIADFMSFISNKQSESEARPFYSETVTKSLMKFIQKHHLPKSMNAKINTTTNCDKCYSSGSECDCLKTNRTLREMQKNGKNMQLICVSSTENASKAPRYCDVSCQADYDSLTDLPDFEAKIREGKLMTDSLNNIELVVSEEAEINFLKYKHDYEQLMQSVPMYSSNTHNKPWDIVAWISDKLVDELTTEIAKELQIDDVIQKLFELEFQEF</sequence>
<dbReference type="Proteomes" id="UP001430953">
    <property type="component" value="Unassembled WGS sequence"/>
</dbReference>
<feature type="region of interest" description="Disordered" evidence="1">
    <location>
        <begin position="165"/>
        <end position="212"/>
    </location>
</feature>
<dbReference type="EMBL" id="JADYXP020000015">
    <property type="protein sequence ID" value="KAL0109439.1"/>
    <property type="molecule type" value="Genomic_DNA"/>
</dbReference>
<comment type="caution">
    <text evidence="2">The sequence shown here is derived from an EMBL/GenBank/DDBJ whole genome shotgun (WGS) entry which is preliminary data.</text>
</comment>
<accession>A0AAW2F478</accession>
<evidence type="ECO:0000256" key="1">
    <source>
        <dbReference type="SAM" id="MobiDB-lite"/>
    </source>
</evidence>
<organism evidence="2 3">
    <name type="scientific">Cardiocondyla obscurior</name>
    <dbReference type="NCBI Taxonomy" id="286306"/>
    <lineage>
        <taxon>Eukaryota</taxon>
        <taxon>Metazoa</taxon>
        <taxon>Ecdysozoa</taxon>
        <taxon>Arthropoda</taxon>
        <taxon>Hexapoda</taxon>
        <taxon>Insecta</taxon>
        <taxon>Pterygota</taxon>
        <taxon>Neoptera</taxon>
        <taxon>Endopterygota</taxon>
        <taxon>Hymenoptera</taxon>
        <taxon>Apocrita</taxon>
        <taxon>Aculeata</taxon>
        <taxon>Formicoidea</taxon>
        <taxon>Formicidae</taxon>
        <taxon>Myrmicinae</taxon>
        <taxon>Cardiocondyla</taxon>
    </lineage>
</organism>
<gene>
    <name evidence="2" type="ORF">PUN28_014483</name>
</gene>
<feature type="compositionally biased region" description="Polar residues" evidence="1">
    <location>
        <begin position="185"/>
        <end position="196"/>
    </location>
</feature>
<keyword evidence="3" id="KW-1185">Reference proteome</keyword>
<protein>
    <submittedName>
        <fullName evidence="2">Uncharacterized protein</fullName>
    </submittedName>
</protein>